<keyword evidence="3" id="KW-1185">Reference proteome</keyword>
<dbReference type="Pfam" id="PF12680">
    <property type="entry name" value="SnoaL_2"/>
    <property type="match status" value="1"/>
</dbReference>
<reference evidence="2 3" key="1">
    <citation type="journal article" date="2019" name="Int. J. Syst. Evol. Microbiol.">
        <title>The Global Catalogue of Microorganisms (GCM) 10K type strain sequencing project: providing services to taxonomists for standard genome sequencing and annotation.</title>
        <authorList>
            <consortium name="The Broad Institute Genomics Platform"/>
            <consortium name="The Broad Institute Genome Sequencing Center for Infectious Disease"/>
            <person name="Wu L."/>
            <person name="Ma J."/>
        </authorList>
    </citation>
    <scope>NUCLEOTIDE SEQUENCE [LARGE SCALE GENOMIC DNA]</scope>
    <source>
        <strain evidence="2 3">JCM 16014</strain>
    </source>
</reference>
<evidence type="ECO:0000313" key="2">
    <source>
        <dbReference type="EMBL" id="GAA2012262.1"/>
    </source>
</evidence>
<dbReference type="InterPro" id="IPR032710">
    <property type="entry name" value="NTF2-like_dom_sf"/>
</dbReference>
<dbReference type="SUPFAM" id="SSF54427">
    <property type="entry name" value="NTF2-like"/>
    <property type="match status" value="1"/>
</dbReference>
<dbReference type="EMBL" id="BAAAQN010000002">
    <property type="protein sequence ID" value="GAA2012262.1"/>
    <property type="molecule type" value="Genomic_DNA"/>
</dbReference>
<proteinExistence type="predicted"/>
<name>A0ABN2TKN5_9ACTN</name>
<feature type="domain" description="SnoaL-like" evidence="1">
    <location>
        <begin position="26"/>
        <end position="126"/>
    </location>
</feature>
<sequence>MLGTQAAGQAGAGTEGTAMTDVTNLVDGYIAAWNETDAGARAKKIAEVFVEQIEYTDPLASVRGHDELGALIAGAQAQFAGLSFRLAGAPDAHHDVVRFTWELAAGDDEALVVGFDVALIAPDGRIGAVAGFLDKVPAM</sequence>
<dbReference type="InterPro" id="IPR037401">
    <property type="entry name" value="SnoaL-like"/>
</dbReference>
<gene>
    <name evidence="2" type="ORF">GCM10009839_03190</name>
</gene>
<evidence type="ECO:0000313" key="3">
    <source>
        <dbReference type="Proteomes" id="UP001500751"/>
    </source>
</evidence>
<organism evidence="2 3">
    <name type="scientific">Catenulispora yoronensis</name>
    <dbReference type="NCBI Taxonomy" id="450799"/>
    <lineage>
        <taxon>Bacteria</taxon>
        <taxon>Bacillati</taxon>
        <taxon>Actinomycetota</taxon>
        <taxon>Actinomycetes</taxon>
        <taxon>Catenulisporales</taxon>
        <taxon>Catenulisporaceae</taxon>
        <taxon>Catenulispora</taxon>
    </lineage>
</organism>
<protein>
    <submittedName>
        <fullName evidence="2">Nuclear transport factor 2 family protein</fullName>
    </submittedName>
</protein>
<accession>A0ABN2TKN5</accession>
<evidence type="ECO:0000259" key="1">
    <source>
        <dbReference type="Pfam" id="PF12680"/>
    </source>
</evidence>
<dbReference type="Proteomes" id="UP001500751">
    <property type="component" value="Unassembled WGS sequence"/>
</dbReference>
<dbReference type="Gene3D" id="3.10.450.50">
    <property type="match status" value="1"/>
</dbReference>
<comment type="caution">
    <text evidence="2">The sequence shown here is derived from an EMBL/GenBank/DDBJ whole genome shotgun (WGS) entry which is preliminary data.</text>
</comment>